<dbReference type="EMBL" id="QLII01000001">
    <property type="protein sequence ID" value="RAI73703.1"/>
    <property type="molecule type" value="Genomic_DNA"/>
</dbReference>
<dbReference type="InterPro" id="IPR037238">
    <property type="entry name" value="YbiA-like_sf"/>
</dbReference>
<accession>A0A327NFX2</accession>
<gene>
    <name evidence="4" type="ORF">HMF3257_03445</name>
</gene>
<evidence type="ECO:0000259" key="3">
    <source>
        <dbReference type="Pfam" id="PF08719"/>
    </source>
</evidence>
<organism evidence="4 5">
    <name type="scientific">Spirosoma telluris</name>
    <dbReference type="NCBI Taxonomy" id="2183553"/>
    <lineage>
        <taxon>Bacteria</taxon>
        <taxon>Pseudomonadati</taxon>
        <taxon>Bacteroidota</taxon>
        <taxon>Cytophagia</taxon>
        <taxon>Cytophagales</taxon>
        <taxon>Cytophagaceae</taxon>
        <taxon>Spirosoma</taxon>
    </lineage>
</organism>
<proteinExistence type="predicted"/>
<comment type="caution">
    <text evidence="4">The sequence shown here is derived from an EMBL/GenBank/DDBJ whole genome shotgun (WGS) entry which is preliminary data.</text>
</comment>
<dbReference type="CDD" id="cd15457">
    <property type="entry name" value="NADAR"/>
    <property type="match status" value="1"/>
</dbReference>
<dbReference type="SUPFAM" id="SSF143990">
    <property type="entry name" value="YbiA-like"/>
    <property type="match status" value="1"/>
</dbReference>
<protein>
    <submittedName>
        <fullName evidence="4">DUF1768 domain-containing protein</fullName>
    </submittedName>
</protein>
<sequence>MNETDLHAGLAAYSTQPARPLKYLFFWGHQPRKDGRISKSCFSQWYHSPFTLDGQLYPTAEHYMMAEKARLFADIDALGKILACQSPAEAKKLGRTVRDFNPTLWDNHCITIVIKANYHKFSQNPELRDFLLTTGNRILVEASPIDVIWGIGLAKDDIQAANPAQWPGKNLLGFALMEVREQLA</sequence>
<dbReference type="Proteomes" id="UP000249016">
    <property type="component" value="Unassembled WGS sequence"/>
</dbReference>
<feature type="domain" description="NADAR" evidence="3">
    <location>
        <begin position="25"/>
        <end position="183"/>
    </location>
</feature>
<keyword evidence="5" id="KW-1185">Reference proteome</keyword>
<name>A0A327NFX2_9BACT</name>
<evidence type="ECO:0000256" key="1">
    <source>
        <dbReference type="ARBA" id="ARBA00000022"/>
    </source>
</evidence>
<evidence type="ECO:0000256" key="2">
    <source>
        <dbReference type="ARBA" id="ARBA00000751"/>
    </source>
</evidence>
<comment type="catalytic activity">
    <reaction evidence="1">
        <text>5-amino-6-(5-phospho-D-ribosylamino)uracil + H2O = 5,6-diaminouracil + D-ribose 5-phosphate</text>
        <dbReference type="Rhea" id="RHEA:55020"/>
        <dbReference type="ChEBI" id="CHEBI:15377"/>
        <dbReference type="ChEBI" id="CHEBI:46252"/>
        <dbReference type="ChEBI" id="CHEBI:58453"/>
        <dbReference type="ChEBI" id="CHEBI:78346"/>
    </reaction>
</comment>
<evidence type="ECO:0000313" key="4">
    <source>
        <dbReference type="EMBL" id="RAI73703.1"/>
    </source>
</evidence>
<reference evidence="4 5" key="1">
    <citation type="submission" date="2018-06" db="EMBL/GenBank/DDBJ databases">
        <title>Spirosoma sp. HMF3257 Genome sequencing and assembly.</title>
        <authorList>
            <person name="Kang H."/>
            <person name="Cha I."/>
            <person name="Kim H."/>
            <person name="Kang J."/>
            <person name="Joh K."/>
        </authorList>
    </citation>
    <scope>NUCLEOTIDE SEQUENCE [LARGE SCALE GENOMIC DNA]</scope>
    <source>
        <strain evidence="4 5">HMF3257</strain>
    </source>
</reference>
<dbReference type="AlphaFoldDB" id="A0A327NFX2"/>
<dbReference type="InterPro" id="IPR012816">
    <property type="entry name" value="NADAR"/>
</dbReference>
<dbReference type="Pfam" id="PF08719">
    <property type="entry name" value="NADAR"/>
    <property type="match status" value="1"/>
</dbReference>
<dbReference type="NCBIfam" id="TIGR02464">
    <property type="entry name" value="ribofla_fusion"/>
    <property type="match status" value="1"/>
</dbReference>
<comment type="catalytic activity">
    <reaction evidence="2">
        <text>2,5-diamino-6-hydroxy-4-(5-phosphoribosylamino)-pyrimidine + H2O = 2,5,6-triamino-4-hydroxypyrimidine + D-ribose 5-phosphate</text>
        <dbReference type="Rhea" id="RHEA:23436"/>
        <dbReference type="ChEBI" id="CHEBI:15377"/>
        <dbReference type="ChEBI" id="CHEBI:58614"/>
        <dbReference type="ChEBI" id="CHEBI:78346"/>
        <dbReference type="ChEBI" id="CHEBI:137796"/>
    </reaction>
</comment>
<evidence type="ECO:0000313" key="5">
    <source>
        <dbReference type="Proteomes" id="UP000249016"/>
    </source>
</evidence>
<dbReference type="Gene3D" id="1.10.357.40">
    <property type="entry name" value="YbiA-like"/>
    <property type="match status" value="1"/>
</dbReference>